<feature type="compositionally biased region" description="Basic and acidic residues" evidence="1">
    <location>
        <begin position="400"/>
        <end position="409"/>
    </location>
</feature>
<feature type="compositionally biased region" description="Polar residues" evidence="1">
    <location>
        <begin position="22"/>
        <end position="32"/>
    </location>
</feature>
<feature type="region of interest" description="Disordered" evidence="1">
    <location>
        <begin position="399"/>
        <end position="613"/>
    </location>
</feature>
<feature type="compositionally biased region" description="Low complexity" evidence="1">
    <location>
        <begin position="1785"/>
        <end position="1800"/>
    </location>
</feature>
<feature type="compositionally biased region" description="Basic and acidic residues" evidence="1">
    <location>
        <begin position="291"/>
        <end position="313"/>
    </location>
</feature>
<sequence length="1976" mass="216237">MLGNPYLDSHAGLAQKRLPKLQRSSVRLSGSRSKLPPIHEGTPLPAASSSGRQSCQLPSSHWKPAGVLGLQKSFSESVLGRERDTEGGGHHGEREGSGWFAREKEERLELLEKGAARRRLLGLFGRMMTLQDACVRSLLSRHRAHEALQVLSRTVEASLALPPELATHPIVTLSRVKARLNAAVVLLGFCRVGCGGEGGEEEEATVPPRRCLHLLVLAAVDLRLLLLPPSCGETKQSGEADEVDTQGKGERGRKWMGGCYRDAGPSWLGEAVALSAALVFPTLAAERALRAQGKEAEEKEKEKDPQTQKDKTNFESIRSLLKDLSSLRPFLASPSSHWLTRLFSRCSAALKNQKVSRTASEEFEWLRGGDAEGHRASSLIPVLPCTQATRPLHIAHVGQKRHDIAEKNRQGPKQAHAPTSSTDVSQQSKKKKKKKKNTNEDSTEVKRKTPQSKAKNTFDSTINQSPSSSASILLRPPQGRVLPPLGESAAPSSNSVPGPSTKQGPLPGSINKNGPAVFLKVAESLLPPADPAGNAHEDAKDTLNQADGQMEGKGERREETDSGNEEDKEGEAEETGDKETSFSSFVDCLIRISTSGQRSPEPSTATGVASSVTDVVETVTAGLLETFSASLSPPRGDRSGSVSVSGPVWVSGGTERETARTEMEVQAQVVDQERATELGDLKTGTTRLSESPAAMLPGEQTESLCERSLSSASSGKEQEEVEGQQETQEAKHKSEEERENRRERRASHIPSVRFQGGNLCDHLIGFVSQSLRAHPLPLPLRLPSSEEAREGGEKSSSSSSSSREPVCFPALPEKEKEEKARTPPSLSVSAPLIALQFPSLFGFFSPPSQYGQMSVDGHEKTEGGHGGKRRGSEEEEEVGMSSLEETETEGEGSDETEDSSRGEEEEEGGETTCGQERDNKAGRDRNKKAVQEKMRRGIKKDAQGETNKTSTSCLENLEGEEEEERFWAAAFQEEEEKTTEEEEKRYGHGHEREVDDDVVEAPVNAEPSLSFSVSDFEKSPNLGAAAVERRGESRVERIIKTLTVQEEEEEKCRTTERTLSETRGKGLDEVLASLVPLLNHSTVNDLEEEEKGQLGEHDRERANLHTPLSAALINTVVLSLERIKGKEAAEALQRNSKFSFEFIPALKNQMMRRLKEVSDLGGEREEEGVGGEMDDNNQEDDQKDGGWDIFGQETEEKKEGEEAPWEDSKEKESEAWGIFGAETEEKKEKEETERKKEEEETKEKESGGWGIFGEEAQETDEKKDKPEATALEDGKQNEEEKEQEDSKDDEGGHWGIFGNEGGDMEDDGEDSKKQGGEEENEGGDCWADDDDAEETNKQKEKEKEEASADKEKADESPDTLFAAFGRLQSPSETTKQNENKKEAPDQKVKGRARRLLRGSEDSSALSEENMNRKSNEGGEEEEKEEYEDEGWEKESPESDLKKQQQQHQTQKQGARLDSQTTEMMTASLKERARLLWSKVRDMVNNDPNFVFKALGNALTKRTDENFGDRHGGKEGKGSGKEQGGHSGKEDGDGDGQSPFRGAGRSRHRRRRKKKKKKNRSKSVYEAVTAASADERAAYMRLVMDDWFLDNVLLPQFRRQVRTENVREKLAPHPHADNIPRSGKEMTQHDFITLCTPGNALTLKRARYWISKSIRQRKETGVAGGARMEGTFSSAEFSLFESNRFIDWEKYCQEKAVAEKVGRAGKYDDETIWKQLTIRVRDFERLLLDCWRRLDRVTQGYATAAARGGAAASSQQRDSKAPVPGRRTTLWLQHLGGENSPKHIQGGASSARGGPSSSSPGVGVGKRASISTALTMMTGAVLKDAAKNPTSAKGGQAAGVGLSNDVLPAGGRGAPQGGMKGPQQAGGGANALTKFLRIGGDGGRRLSVTTKRERMGTGAPFIVQDRRGDDFLSNLMGETAQGMLTGAFGKGLSTPRRQTTLAGGLSPQLGGGKLHHSPSHQRFFPPSNSQSALAGPR</sequence>
<feature type="compositionally biased region" description="Basic and acidic residues" evidence="1">
    <location>
        <begin position="79"/>
        <end position="98"/>
    </location>
</feature>
<feature type="region of interest" description="Disordered" evidence="1">
    <location>
        <begin position="1775"/>
        <end position="1804"/>
    </location>
</feature>
<feature type="region of interest" description="Disordered" evidence="1">
    <location>
        <begin position="1"/>
        <end position="63"/>
    </location>
</feature>
<feature type="compositionally biased region" description="Basic and acidic residues" evidence="1">
    <location>
        <begin position="1334"/>
        <end position="1355"/>
    </location>
</feature>
<feature type="compositionally biased region" description="Polar residues" evidence="1">
    <location>
        <begin position="417"/>
        <end position="427"/>
    </location>
</feature>
<feature type="compositionally biased region" description="Basic and acidic residues" evidence="1">
    <location>
        <begin position="1502"/>
        <end position="1530"/>
    </location>
</feature>
<dbReference type="PANTHER" id="PTHR36812:SF9">
    <property type="entry name" value="MYB-LIKE PROTEIN X ISOFORM X1"/>
    <property type="match status" value="1"/>
</dbReference>
<feature type="compositionally biased region" description="Polar residues" evidence="1">
    <location>
        <begin position="47"/>
        <end position="59"/>
    </location>
</feature>
<feature type="region of interest" description="Disordered" evidence="1">
    <location>
        <begin position="78"/>
        <end position="98"/>
    </location>
</feature>
<dbReference type="EMBL" id="CDMZ01002516">
    <property type="protein sequence ID" value="CEM42718.1"/>
    <property type="molecule type" value="Genomic_DNA"/>
</dbReference>
<proteinExistence type="predicted"/>
<feature type="compositionally biased region" description="Basic and acidic residues" evidence="1">
    <location>
        <begin position="812"/>
        <end position="821"/>
    </location>
</feature>
<feature type="compositionally biased region" description="Basic and acidic residues" evidence="1">
    <location>
        <begin position="1194"/>
        <end position="1214"/>
    </location>
</feature>
<feature type="compositionally biased region" description="Basic and acidic residues" evidence="1">
    <location>
        <begin position="1259"/>
        <end position="1278"/>
    </location>
</feature>
<reference evidence="2" key="1">
    <citation type="submission" date="2014-11" db="EMBL/GenBank/DDBJ databases">
        <authorList>
            <person name="Otto D Thomas"/>
            <person name="Naeem Raeece"/>
        </authorList>
    </citation>
    <scope>NUCLEOTIDE SEQUENCE</scope>
</reference>
<dbReference type="PANTHER" id="PTHR36812">
    <property type="entry name" value="NEUROFILAMENT TRIPLET M PROTEIN-LIKE PROTEIN"/>
    <property type="match status" value="1"/>
</dbReference>
<feature type="region of interest" description="Disordered" evidence="1">
    <location>
        <begin position="1502"/>
        <end position="1565"/>
    </location>
</feature>
<feature type="compositionally biased region" description="Basic and acidic residues" evidence="1">
    <location>
        <begin position="1432"/>
        <end position="1442"/>
    </location>
</feature>
<feature type="region of interest" description="Disordered" evidence="1">
    <location>
        <begin position="843"/>
        <end position="998"/>
    </location>
</feature>
<feature type="compositionally biased region" description="Basic and acidic residues" evidence="1">
    <location>
        <begin position="671"/>
        <end position="680"/>
    </location>
</feature>
<gene>
    <name evidence="2" type="ORF">Cvel_26973</name>
</gene>
<feature type="region of interest" description="Disordered" evidence="1">
    <location>
        <begin position="291"/>
        <end position="314"/>
    </location>
</feature>
<feature type="compositionally biased region" description="Basic and acidic residues" evidence="1">
    <location>
        <begin position="856"/>
        <end position="865"/>
    </location>
</feature>
<feature type="compositionally biased region" description="Polar residues" evidence="1">
    <location>
        <begin position="944"/>
        <end position="954"/>
    </location>
</feature>
<feature type="compositionally biased region" description="Low complexity" evidence="1">
    <location>
        <begin position="702"/>
        <end position="714"/>
    </location>
</feature>
<feature type="compositionally biased region" description="Basic and acidic residues" evidence="1">
    <location>
        <begin position="437"/>
        <end position="447"/>
    </location>
</feature>
<feature type="compositionally biased region" description="Basic and acidic residues" evidence="1">
    <location>
        <begin position="915"/>
        <end position="943"/>
    </location>
</feature>
<feature type="compositionally biased region" description="Basic and acidic residues" evidence="1">
    <location>
        <begin position="728"/>
        <end position="742"/>
    </location>
</feature>
<feature type="compositionally biased region" description="Acidic residues" evidence="1">
    <location>
        <begin position="1417"/>
        <end position="1431"/>
    </location>
</feature>
<feature type="region of interest" description="Disordered" evidence="1">
    <location>
        <begin position="778"/>
        <end position="829"/>
    </location>
</feature>
<feature type="compositionally biased region" description="Polar residues" evidence="1">
    <location>
        <begin position="490"/>
        <end position="503"/>
    </location>
</feature>
<feature type="compositionally biased region" description="Basic and acidic residues" evidence="1">
    <location>
        <begin position="982"/>
        <end position="993"/>
    </location>
</feature>
<evidence type="ECO:0000256" key="1">
    <source>
        <dbReference type="SAM" id="MobiDB-lite"/>
    </source>
</evidence>
<evidence type="ECO:0000313" key="2">
    <source>
        <dbReference type="EMBL" id="CEM42718.1"/>
    </source>
</evidence>
<feature type="compositionally biased region" description="Acidic residues" evidence="1">
    <location>
        <begin position="1279"/>
        <end position="1288"/>
    </location>
</feature>
<feature type="compositionally biased region" description="Polar residues" evidence="1">
    <location>
        <begin position="1965"/>
        <end position="1976"/>
    </location>
</feature>
<feature type="compositionally biased region" description="Acidic residues" evidence="1">
    <location>
        <begin position="1317"/>
        <end position="1333"/>
    </location>
</feature>
<feature type="compositionally biased region" description="Low complexity" evidence="1">
    <location>
        <begin position="639"/>
        <end position="653"/>
    </location>
</feature>
<feature type="compositionally biased region" description="Polar residues" evidence="1">
    <location>
        <begin position="451"/>
        <end position="471"/>
    </location>
</feature>
<feature type="region of interest" description="Disordered" evidence="1">
    <location>
        <begin position="1927"/>
        <end position="1976"/>
    </location>
</feature>
<feature type="compositionally biased region" description="Acidic residues" evidence="1">
    <location>
        <begin position="873"/>
        <end position="909"/>
    </location>
</feature>
<feature type="compositionally biased region" description="Acidic residues" evidence="1">
    <location>
        <begin position="561"/>
        <end position="574"/>
    </location>
</feature>
<feature type="compositionally biased region" description="Basic and acidic residues" evidence="1">
    <location>
        <begin position="550"/>
        <end position="560"/>
    </location>
</feature>
<feature type="compositionally biased region" description="Acidic residues" evidence="1">
    <location>
        <begin position="1164"/>
        <end position="1182"/>
    </location>
</feature>
<feature type="compositionally biased region" description="Polar residues" evidence="1">
    <location>
        <begin position="592"/>
        <end position="613"/>
    </location>
</feature>
<feature type="region of interest" description="Disordered" evidence="1">
    <location>
        <begin position="1157"/>
        <end position="1465"/>
    </location>
</feature>
<feature type="compositionally biased region" description="Basic and acidic residues" evidence="1">
    <location>
        <begin position="1375"/>
        <end position="1388"/>
    </location>
</feature>
<feature type="compositionally biased region" description="Acidic residues" evidence="1">
    <location>
        <begin position="972"/>
        <end position="981"/>
    </location>
</feature>
<name>A0A0G4HFC6_9ALVE</name>
<feature type="compositionally biased region" description="Basic and acidic residues" evidence="1">
    <location>
        <begin position="1223"/>
        <end position="1246"/>
    </location>
</feature>
<feature type="compositionally biased region" description="Low complexity" evidence="1">
    <location>
        <begin position="1443"/>
        <end position="1452"/>
    </location>
</feature>
<feature type="compositionally biased region" description="Basic and acidic residues" evidence="1">
    <location>
        <begin position="784"/>
        <end position="793"/>
    </location>
</feature>
<protein>
    <submittedName>
        <fullName evidence="2">Uncharacterized protein</fullName>
    </submittedName>
</protein>
<feature type="compositionally biased region" description="Basic residues" evidence="1">
    <location>
        <begin position="1543"/>
        <end position="1560"/>
    </location>
</feature>
<organism evidence="2">
    <name type="scientific">Chromera velia CCMP2878</name>
    <dbReference type="NCBI Taxonomy" id="1169474"/>
    <lineage>
        <taxon>Eukaryota</taxon>
        <taxon>Sar</taxon>
        <taxon>Alveolata</taxon>
        <taxon>Colpodellida</taxon>
        <taxon>Chromeraceae</taxon>
        <taxon>Chromera</taxon>
    </lineage>
</organism>
<feature type="region of interest" description="Disordered" evidence="1">
    <location>
        <begin position="626"/>
        <end position="752"/>
    </location>
</feature>
<dbReference type="VEuPathDB" id="CryptoDB:Cvel_26973"/>
<feature type="compositionally biased region" description="Low complexity" evidence="1">
    <location>
        <begin position="794"/>
        <end position="804"/>
    </location>
</feature>
<accession>A0A0G4HFC6</accession>
<feature type="compositionally biased region" description="Basic and acidic residues" evidence="1">
    <location>
        <begin position="654"/>
        <end position="663"/>
    </location>
</feature>